<evidence type="ECO:0000313" key="2">
    <source>
        <dbReference type="Proteomes" id="UP000008385"/>
    </source>
</evidence>
<dbReference type="Pfam" id="PF10118">
    <property type="entry name" value="Metal_hydrol"/>
    <property type="match status" value="1"/>
</dbReference>
<dbReference type="PATRIC" id="fig|365046.3.peg.424"/>
<dbReference type="RefSeq" id="WP_013899714.1">
    <property type="nucleotide sequence ID" value="NC_015677.1"/>
</dbReference>
<reference evidence="2" key="1">
    <citation type="submission" date="2006-01" db="EMBL/GenBank/DDBJ databases">
        <title>Genome of the cyst-dividing bacterium Ramlibacter tataouinensis.</title>
        <authorList>
            <person name="Barakat M."/>
            <person name="Ortet P."/>
            <person name="De Luca G."/>
            <person name="Jourlin-Castelli C."/>
            <person name="Ansaldi M."/>
            <person name="Py B."/>
            <person name="Fichant G."/>
            <person name="Coutinho P."/>
            <person name="Voulhoux R."/>
            <person name="Bastien O."/>
            <person name="Roy S."/>
            <person name="Marechal E."/>
            <person name="Henrissat B."/>
            <person name="Quentin Y."/>
            <person name="Noirot P."/>
            <person name="Filloux A."/>
            <person name="Mejean V."/>
            <person name="DuBow M."/>
            <person name="Barras F."/>
            <person name="Heulin T."/>
        </authorList>
    </citation>
    <scope>NUCLEOTIDE SEQUENCE [LARGE SCALE GENOMIC DNA]</scope>
    <source>
        <strain evidence="2">ATCC BAA-407 / DSM 14655 / LMG 21543 / TTB310</strain>
    </source>
</reference>
<reference evidence="1 2" key="2">
    <citation type="journal article" date="2011" name="PLoS ONE">
        <title>The Cyst-Dividing Bacterium Ramlibacter tataouinensis TTB310 Genome Reveals a Well-Stocked Toolbox for Adaptation to a Desert Environment.</title>
        <authorList>
            <person name="De Luca G."/>
            <person name="Barakat M."/>
            <person name="Ortet P."/>
            <person name="Fochesato S."/>
            <person name="Jourlin-Castelli C."/>
            <person name="Ansaldi M."/>
            <person name="Py B."/>
            <person name="Fichant G."/>
            <person name="Coutinho P.M."/>
            <person name="Voulhoux R."/>
            <person name="Bastien O."/>
            <person name="Marechal E."/>
            <person name="Henrissat B."/>
            <person name="Quentin Y."/>
            <person name="Noirot P."/>
            <person name="Filloux A."/>
            <person name="Mejean V."/>
            <person name="Dubow M.S."/>
            <person name="Barras F."/>
            <person name="Barbe V."/>
            <person name="Weissenbach J."/>
            <person name="Mihalcescu I."/>
            <person name="Vermeglio A."/>
            <person name="Achouak W."/>
            <person name="Heulin T."/>
        </authorList>
    </citation>
    <scope>NUCLEOTIDE SEQUENCE [LARGE SCALE GENOMIC DNA]</scope>
    <source>
        <strain evidence="2">ATCC BAA-407 / DSM 14655 / LMG 21543 / TTB310</strain>
    </source>
</reference>
<dbReference type="InterPro" id="IPR016516">
    <property type="entry name" value="UCP07580"/>
</dbReference>
<dbReference type="PANTHER" id="PTHR39456">
    <property type="entry name" value="METAL-DEPENDENT HYDROLASE"/>
    <property type="match status" value="1"/>
</dbReference>
<name>F5Y5X7_RAMTT</name>
<evidence type="ECO:0008006" key="3">
    <source>
        <dbReference type="Google" id="ProtNLM"/>
    </source>
</evidence>
<dbReference type="PANTHER" id="PTHR39456:SF1">
    <property type="entry name" value="METAL-DEPENDENT HYDROLASE"/>
    <property type="match status" value="1"/>
</dbReference>
<dbReference type="eggNOG" id="COG3687">
    <property type="taxonomic scope" value="Bacteria"/>
</dbReference>
<dbReference type="EMBL" id="CP000245">
    <property type="protein sequence ID" value="AEG91481.1"/>
    <property type="molecule type" value="Genomic_DNA"/>
</dbReference>
<gene>
    <name evidence="1" type="ordered locus">Rta_04100</name>
</gene>
<proteinExistence type="predicted"/>
<dbReference type="AlphaFoldDB" id="F5Y5X7"/>
<protein>
    <recommendedName>
        <fullName evidence="3">Metal-dependent hydrolase</fullName>
    </recommendedName>
</protein>
<dbReference type="PIRSF" id="PIRSF007580">
    <property type="entry name" value="UCP07580"/>
    <property type="match status" value="1"/>
</dbReference>
<dbReference type="HOGENOM" id="CLU_051636_0_1_4"/>
<dbReference type="STRING" id="365046.Rta_04100"/>
<dbReference type="KEGG" id="rta:Rta_04100"/>
<sequence length="281" mass="32484">MNDPAVAASAPLARQPTVDLQTPIARHWCGGDAFRTAFFNALSQGFPPGEQLFIDSVRDCLPLLHPEKRDGRKAAIQGFVAQEAIHRRIHGLFNAQLERQGLPNRWIPRAERRIRRIKGFSARHKLALTVAYEHFTALLGQWLLCHPDVFDGCEERLRSLWLWHACEEIEHKSIAFDVYREIGGGHGWRRWWMLVATVVFATDCFRQTVFNLSNDRTLWRRRTWVSAGRFLFGKRGLLRHAFGHWSAYLRRDFHPGQEVSPLAQDWLAANAGKFRLVSERN</sequence>
<keyword evidence="2" id="KW-1185">Reference proteome</keyword>
<evidence type="ECO:0000313" key="1">
    <source>
        <dbReference type="EMBL" id="AEG91481.1"/>
    </source>
</evidence>
<organism evidence="1 2">
    <name type="scientific">Ramlibacter tataouinensis (strain ATCC BAA-407 / DSM 14655 / LMG 21543 / TTB310)</name>
    <dbReference type="NCBI Taxonomy" id="365046"/>
    <lineage>
        <taxon>Bacteria</taxon>
        <taxon>Pseudomonadati</taxon>
        <taxon>Pseudomonadota</taxon>
        <taxon>Betaproteobacteria</taxon>
        <taxon>Burkholderiales</taxon>
        <taxon>Comamonadaceae</taxon>
        <taxon>Ramlibacter</taxon>
    </lineage>
</organism>
<dbReference type="Proteomes" id="UP000008385">
    <property type="component" value="Chromosome"/>
</dbReference>
<accession>F5Y5X7</accession>
<dbReference type="OrthoDB" id="4760165at2"/>